<protein>
    <submittedName>
        <fullName evidence="2">Uncharacterized protein</fullName>
    </submittedName>
</protein>
<organism evidence="1 2">
    <name type="scientific">Panagrolaimus sp. ES5</name>
    <dbReference type="NCBI Taxonomy" id="591445"/>
    <lineage>
        <taxon>Eukaryota</taxon>
        <taxon>Metazoa</taxon>
        <taxon>Ecdysozoa</taxon>
        <taxon>Nematoda</taxon>
        <taxon>Chromadorea</taxon>
        <taxon>Rhabditida</taxon>
        <taxon>Tylenchina</taxon>
        <taxon>Panagrolaimomorpha</taxon>
        <taxon>Panagrolaimoidea</taxon>
        <taxon>Panagrolaimidae</taxon>
        <taxon>Panagrolaimus</taxon>
    </lineage>
</organism>
<proteinExistence type="predicted"/>
<dbReference type="Proteomes" id="UP000887579">
    <property type="component" value="Unplaced"/>
</dbReference>
<accession>A0AC34FD46</accession>
<evidence type="ECO:0000313" key="1">
    <source>
        <dbReference type="Proteomes" id="UP000887579"/>
    </source>
</evidence>
<name>A0AC34FD46_9BILA</name>
<evidence type="ECO:0000313" key="2">
    <source>
        <dbReference type="WBParaSite" id="ES5_v2.g15122.t1"/>
    </source>
</evidence>
<sequence length="538" mass="62316">MSLFNLESLFPFQHPFRHLKPDNYYAFICSTPPGILSVSVIDCETEKLLPLHSYYATDFMKFAREIPLIFKDKFKAVVSCHSNFCPPEFESNLIFCHTVREQFEVAKVPNFFTTDQNILLTNLLIAANISPKTDDIVTIITVNGKNSLKIGKLKYTENGYEKSMICLTPEMQEKNVEKFREQILGEENAVKKTILYSSKAGSPLFKLLRNSVLKSKKLIAIEKNIEEYIDKTVVEILKWLKDKSYTKFHIIPTCTKKYIITNKPDNFDNPLLIVDPSEKLPLVKECFSMDSDNVYIYANYVDTQMDLILSFNSTFYTPCKGIVFKVDIEGFPLSDIEQFDTYGAYLKPFTIMLDNLNIEKQPYIIFFQIYSFVRIFDDGKYKFMEAWNGKFEEVFIELNDNKLSINKINNPDVGISFALRDLINITTMAPDKIVTDEKWKFEITKDSENPVLLEFKSSDGTKNVTTPSFLMAYLLKQQIKGIEKATSIRPQKIDICMYDKYDDDEKKRIKEQFVESCNILSSASPKYECECNVNFFKL</sequence>
<reference evidence="2" key="1">
    <citation type="submission" date="2022-11" db="UniProtKB">
        <authorList>
            <consortium name="WormBaseParasite"/>
        </authorList>
    </citation>
    <scope>IDENTIFICATION</scope>
</reference>
<dbReference type="WBParaSite" id="ES5_v2.g15122.t1">
    <property type="protein sequence ID" value="ES5_v2.g15122.t1"/>
    <property type="gene ID" value="ES5_v2.g15122"/>
</dbReference>